<dbReference type="FunFam" id="3.30.1600.10:FF:000005">
    <property type="entry name" value="NAD-dependent protein deacylase sirtuin-5, mitochondrial"/>
    <property type="match status" value="1"/>
</dbReference>
<feature type="binding site" evidence="12 13">
    <location>
        <position position="256"/>
    </location>
    <ligand>
        <name>Zn(2+)</name>
        <dbReference type="ChEBI" id="CHEBI:29105"/>
    </ligand>
</feature>
<dbReference type="HAMAP" id="MF_01121">
    <property type="entry name" value="Sirtuin_ClassIII"/>
    <property type="match status" value="1"/>
</dbReference>
<feature type="binding site" evidence="12">
    <location>
        <position position="154"/>
    </location>
    <ligand>
        <name>substrate</name>
    </ligand>
</feature>
<feature type="binding site" evidence="12 13">
    <location>
        <position position="218"/>
    </location>
    <ligand>
        <name>Zn(2+)</name>
        <dbReference type="ChEBI" id="CHEBI:29105"/>
    </ligand>
</feature>
<name>A0A8T3DZH6_9TELE</name>
<feature type="binding site" evidence="12">
    <location>
        <position position="151"/>
    </location>
    <ligand>
        <name>substrate</name>
    </ligand>
</feature>
<dbReference type="SUPFAM" id="SSF52467">
    <property type="entry name" value="DHS-like NAD/FAD-binding domain"/>
    <property type="match status" value="1"/>
</dbReference>
<dbReference type="InterPro" id="IPR026591">
    <property type="entry name" value="Sirtuin_cat_small_dom_sf"/>
</dbReference>
<evidence type="ECO:0000256" key="10">
    <source>
        <dbReference type="ARBA" id="ARBA00023242"/>
    </source>
</evidence>
<keyword evidence="6 12" id="KW-0862">Zinc</keyword>
<dbReference type="Proteomes" id="UP000829720">
    <property type="component" value="Unassembled WGS sequence"/>
</dbReference>
<dbReference type="InterPro" id="IPR050134">
    <property type="entry name" value="NAD-dep_sirtuin_deacylases"/>
</dbReference>
<dbReference type="PANTHER" id="PTHR11085:SF10">
    <property type="entry name" value="NAD-DEPENDENT PROTEIN DEACYLASE SIRTUIN-5, MITOCHONDRIAL-RELATED"/>
    <property type="match status" value="1"/>
</dbReference>
<keyword evidence="8 12" id="KW-0520">NAD</keyword>
<dbReference type="EMBL" id="JAERUA010000003">
    <property type="protein sequence ID" value="KAI1901336.1"/>
    <property type="molecule type" value="Genomic_DNA"/>
</dbReference>
<comment type="subcellular location">
    <subcellularLocation>
        <location evidence="2 12">Cytoplasm</location>
        <location evidence="2 12">Cytosol</location>
    </subcellularLocation>
    <subcellularLocation>
        <location evidence="12">Mitochondrion</location>
    </subcellularLocation>
    <subcellularLocation>
        <location evidence="1 12">Nucleus</location>
    </subcellularLocation>
    <text evidence="12">Mainly mitochondrial. Also present extramitochondrially, with a fraction present in the cytosol and very small amounts also detected in the nucleus.</text>
</comment>
<dbReference type="PROSITE" id="PS50305">
    <property type="entry name" value="SIRTUIN"/>
    <property type="match status" value="1"/>
</dbReference>
<feature type="binding site" evidence="12 13">
    <location>
        <position position="215"/>
    </location>
    <ligand>
        <name>Zn(2+)</name>
        <dbReference type="ChEBI" id="CHEBI:29105"/>
    </ligand>
</feature>
<evidence type="ECO:0000256" key="6">
    <source>
        <dbReference type="ARBA" id="ARBA00022833"/>
    </source>
</evidence>
<dbReference type="GO" id="GO:0005739">
    <property type="term" value="C:mitochondrion"/>
    <property type="evidence" value="ECO:0007669"/>
    <property type="project" value="UniProtKB-SubCell"/>
</dbReference>
<comment type="function">
    <text evidence="12">NAD-dependent lysine demalonylase, desuccinylase and deglutarylase that specifically removes malonyl, succinyl and glutaryl groups on target proteins. Has weak NAD-dependent protein deacetylase activity; however this activity may not be physiologically relevant in vivo.</text>
</comment>
<feature type="domain" description="Deacetylase sirtuin-type" evidence="15">
    <location>
        <begin position="82"/>
        <end position="351"/>
    </location>
</feature>
<comment type="catalytic activity">
    <reaction evidence="12">
        <text>N(6)-succinyl-L-lysyl-[protein] + NAD(+) + H2O = 2''-O-succinyl-ADP-D-ribose + nicotinamide + L-lysyl-[protein]</text>
        <dbReference type="Rhea" id="RHEA:47668"/>
        <dbReference type="Rhea" id="RHEA-COMP:9752"/>
        <dbReference type="Rhea" id="RHEA-COMP:11877"/>
        <dbReference type="ChEBI" id="CHEBI:15377"/>
        <dbReference type="ChEBI" id="CHEBI:17154"/>
        <dbReference type="ChEBI" id="CHEBI:29969"/>
        <dbReference type="ChEBI" id="CHEBI:57540"/>
        <dbReference type="ChEBI" id="CHEBI:87830"/>
        <dbReference type="ChEBI" id="CHEBI:87832"/>
    </reaction>
</comment>
<comment type="caution">
    <text evidence="12">Lacks conserved residue(s) required for the propagation of feature annotation.</text>
</comment>
<evidence type="ECO:0000256" key="7">
    <source>
        <dbReference type="ARBA" id="ARBA00022946"/>
    </source>
</evidence>
<evidence type="ECO:0000313" key="17">
    <source>
        <dbReference type="Proteomes" id="UP000829720"/>
    </source>
</evidence>
<evidence type="ECO:0000256" key="13">
    <source>
        <dbReference type="PROSITE-ProRule" id="PRU00236"/>
    </source>
</evidence>
<evidence type="ECO:0000256" key="2">
    <source>
        <dbReference type="ARBA" id="ARBA00004514"/>
    </source>
</evidence>
<organism evidence="16 17">
    <name type="scientific">Albula goreensis</name>
    <dbReference type="NCBI Taxonomy" id="1534307"/>
    <lineage>
        <taxon>Eukaryota</taxon>
        <taxon>Metazoa</taxon>
        <taxon>Chordata</taxon>
        <taxon>Craniata</taxon>
        <taxon>Vertebrata</taxon>
        <taxon>Euteleostomi</taxon>
        <taxon>Actinopterygii</taxon>
        <taxon>Neopterygii</taxon>
        <taxon>Teleostei</taxon>
        <taxon>Albuliformes</taxon>
        <taxon>Albulidae</taxon>
        <taxon>Albula</taxon>
    </lineage>
</organism>
<keyword evidence="9 12" id="KW-0496">Mitochondrion</keyword>
<dbReference type="AlphaFoldDB" id="A0A8T3DZH6"/>
<keyword evidence="5 12" id="KW-0479">Metal-binding</keyword>
<gene>
    <name evidence="12" type="primary">SIRT5</name>
    <name evidence="16" type="ORF">AGOR_G00033280</name>
</gene>
<feature type="binding site" evidence="12">
    <location>
        <begin position="298"/>
        <end position="300"/>
    </location>
    <ligand>
        <name>NAD(+)</name>
        <dbReference type="ChEBI" id="CHEBI:57540"/>
    </ligand>
</feature>
<reference evidence="16" key="1">
    <citation type="submission" date="2021-01" db="EMBL/GenBank/DDBJ databases">
        <authorList>
            <person name="Zahm M."/>
            <person name="Roques C."/>
            <person name="Cabau C."/>
            <person name="Klopp C."/>
            <person name="Donnadieu C."/>
            <person name="Jouanno E."/>
            <person name="Lampietro C."/>
            <person name="Louis A."/>
            <person name="Herpin A."/>
            <person name="Echchiki A."/>
            <person name="Berthelot C."/>
            <person name="Parey E."/>
            <person name="Roest-Crollius H."/>
            <person name="Braasch I."/>
            <person name="Postlethwait J."/>
            <person name="Bobe J."/>
            <person name="Montfort J."/>
            <person name="Bouchez O."/>
            <person name="Begum T."/>
            <person name="Mejri S."/>
            <person name="Adams A."/>
            <person name="Chen W.-J."/>
            <person name="Guiguen Y."/>
        </authorList>
    </citation>
    <scope>NUCLEOTIDE SEQUENCE</scope>
    <source>
        <tissue evidence="16">Blood</tissue>
    </source>
</reference>
<feature type="region of interest" description="Disordered" evidence="14">
    <location>
        <begin position="233"/>
        <end position="254"/>
    </location>
</feature>
<keyword evidence="17" id="KW-1185">Reference proteome</keyword>
<dbReference type="InterPro" id="IPR027546">
    <property type="entry name" value="Sirtuin_class_III"/>
</dbReference>
<dbReference type="InterPro" id="IPR029035">
    <property type="entry name" value="DHS-like_NAD/FAD-binding_dom"/>
</dbReference>
<evidence type="ECO:0000256" key="5">
    <source>
        <dbReference type="ARBA" id="ARBA00022723"/>
    </source>
</evidence>
<dbReference type="Pfam" id="PF02146">
    <property type="entry name" value="SIR2"/>
    <property type="match status" value="1"/>
</dbReference>
<feature type="binding site" evidence="12">
    <location>
        <position position="338"/>
    </location>
    <ligand>
        <name>NAD(+)</name>
        <dbReference type="ChEBI" id="CHEBI:57540"/>
    </ligand>
</feature>
<dbReference type="InterPro" id="IPR026590">
    <property type="entry name" value="Ssirtuin_cat_dom"/>
</dbReference>
<dbReference type="GO" id="GO:0070403">
    <property type="term" value="F:NAD+ binding"/>
    <property type="evidence" value="ECO:0007669"/>
    <property type="project" value="UniProtKB-UniRule"/>
</dbReference>
<dbReference type="GO" id="GO:0005634">
    <property type="term" value="C:nucleus"/>
    <property type="evidence" value="ECO:0007669"/>
    <property type="project" value="UniProtKB-SubCell"/>
</dbReference>
<evidence type="ECO:0000259" key="15">
    <source>
        <dbReference type="PROSITE" id="PS50305"/>
    </source>
</evidence>
<keyword evidence="4 12" id="KW-0808">Transferase</keyword>
<protein>
    <recommendedName>
        <fullName evidence="12">NAD-dependent protein deacylase sirtuin-5, mitochondrial</fullName>
        <ecNumber evidence="12">2.3.1.-</ecNumber>
    </recommendedName>
    <alternativeName>
        <fullName evidence="12">Regulatory protein SIR2 homolog 5</fullName>
    </alternativeName>
    <alternativeName>
        <fullName evidence="12">SIR2-like protein 5</fullName>
    </alternativeName>
</protein>
<dbReference type="PANTHER" id="PTHR11085">
    <property type="entry name" value="NAD-DEPENDENT PROTEIN DEACYLASE SIRTUIN-5, MITOCHONDRIAL-RELATED"/>
    <property type="match status" value="1"/>
</dbReference>
<comment type="catalytic activity">
    <reaction evidence="12">
        <text>N(6)-malonyl-L-lysyl-[protein] + NAD(+) + H2O = 2''-O-malonyl-ADP-D-ribose + nicotinamide + L-lysyl-[protein]</text>
        <dbReference type="Rhea" id="RHEA:47672"/>
        <dbReference type="Rhea" id="RHEA-COMP:9752"/>
        <dbReference type="Rhea" id="RHEA-COMP:11878"/>
        <dbReference type="ChEBI" id="CHEBI:15377"/>
        <dbReference type="ChEBI" id="CHEBI:17154"/>
        <dbReference type="ChEBI" id="CHEBI:29969"/>
        <dbReference type="ChEBI" id="CHEBI:57540"/>
        <dbReference type="ChEBI" id="CHEBI:87831"/>
        <dbReference type="ChEBI" id="CHEBI:87833"/>
    </reaction>
</comment>
<dbReference type="GO" id="GO:0036054">
    <property type="term" value="F:protein-malonyllysine demalonylase activity"/>
    <property type="evidence" value="ECO:0007669"/>
    <property type="project" value="UniProtKB-UniRule"/>
</dbReference>
<keyword evidence="7 12" id="KW-0809">Transit peptide</keyword>
<comment type="domain">
    <text evidence="12">In contrast to class I sirtuins, class III sirtuins have only weak deacetylase activity. Difference in substrate specificity is probably due to a larger hydrophobic pocket with 2 residues (Tyr-151 and Arg-154) that bind to malonylated and succinylated substrates and define the specificity.</text>
</comment>
<dbReference type="GO" id="GO:0005829">
    <property type="term" value="C:cytosol"/>
    <property type="evidence" value="ECO:0007669"/>
    <property type="project" value="UniProtKB-SubCell"/>
</dbReference>
<dbReference type="Gene3D" id="3.30.1600.10">
    <property type="entry name" value="SIR2/SIRT2 'Small Domain"/>
    <property type="match status" value="1"/>
</dbReference>
<dbReference type="Gene3D" id="3.40.50.1220">
    <property type="entry name" value="TPP-binding domain"/>
    <property type="match status" value="1"/>
</dbReference>
<feature type="binding site" evidence="12">
    <location>
        <begin position="324"/>
        <end position="326"/>
    </location>
    <ligand>
        <name>NAD(+)</name>
        <dbReference type="ChEBI" id="CHEBI:57540"/>
    </ligand>
</feature>
<comment type="similarity">
    <text evidence="12">Belongs to the sirtuin family. Class III subfamily.</text>
</comment>
<sequence length="381" mass="41746">MLPPSAYFLFPSHGHALPSLLVLRRFLKFYGIDEARQLVLVEKEKFEAAVMILGRCSPLWLVPKGRAMVGSSLARQTHTTENARPSSDMSEFRKAFSKAKHIAVITGAGVSAESGIPTFRGAGGVWRKWKTQDLATPEAFSRNPSRVWEFYHHRREMALAARPNAAHKALAECEARLSRQGRWVTIITQNTDELHQRAGSKHILEIHGNLFKTRCVSCGEVESNHRSPVCAALQGKGDPDPNTSDASVPADKLPRCEDDECNGLLRPNVVWFGETLDSDILTKVEEELGMCDLCLVVGTSSIVFPAAMFAPQVASRGVPVAEFNTETTPVTDSGLSRSTSRVPAVPRCPARWHAMKPRSSEGQGASILTTPPPTNTETNIL</sequence>
<dbReference type="GO" id="GO:0036055">
    <property type="term" value="F:protein-succinyllysine desuccinylase activity"/>
    <property type="evidence" value="ECO:0007669"/>
    <property type="project" value="UniProtKB-UniRule"/>
</dbReference>
<comment type="caution">
    <text evidence="16">The sequence shown here is derived from an EMBL/GenBank/DDBJ whole genome shotgun (WGS) entry which is preliminary data.</text>
</comment>
<evidence type="ECO:0000256" key="12">
    <source>
        <dbReference type="HAMAP-Rule" id="MF_03160"/>
    </source>
</evidence>
<evidence type="ECO:0000256" key="9">
    <source>
        <dbReference type="ARBA" id="ARBA00023128"/>
    </source>
</evidence>
<comment type="catalytic activity">
    <reaction evidence="11 12">
        <text>N(6)-glutaryl-L-lysyl-[protein] + NAD(+) + H2O = 2''-O-glutaryl-ADP-D-ribose + nicotinamide + L-lysyl-[protein]</text>
        <dbReference type="Rhea" id="RHEA:47664"/>
        <dbReference type="Rhea" id="RHEA-COMP:9752"/>
        <dbReference type="Rhea" id="RHEA-COMP:11875"/>
        <dbReference type="ChEBI" id="CHEBI:15377"/>
        <dbReference type="ChEBI" id="CHEBI:17154"/>
        <dbReference type="ChEBI" id="CHEBI:29969"/>
        <dbReference type="ChEBI" id="CHEBI:57540"/>
        <dbReference type="ChEBI" id="CHEBI:87828"/>
        <dbReference type="ChEBI" id="CHEBI:87829"/>
    </reaction>
</comment>
<dbReference type="OrthoDB" id="424302at2759"/>
<dbReference type="GO" id="GO:0017136">
    <property type="term" value="F:histone deacetylase activity, NAD-dependent"/>
    <property type="evidence" value="ECO:0007669"/>
    <property type="project" value="TreeGrafter"/>
</dbReference>
<evidence type="ECO:0000256" key="4">
    <source>
        <dbReference type="ARBA" id="ARBA00022679"/>
    </source>
</evidence>
<proteinExistence type="inferred from homology"/>
<feature type="active site" description="Proton acceptor" evidence="12 13">
    <location>
        <position position="207"/>
    </location>
</feature>
<evidence type="ECO:0000256" key="8">
    <source>
        <dbReference type="ARBA" id="ARBA00023027"/>
    </source>
</evidence>
<dbReference type="CDD" id="cd01412">
    <property type="entry name" value="SIRT5_Af1_CobB"/>
    <property type="match status" value="1"/>
</dbReference>
<evidence type="ECO:0000256" key="3">
    <source>
        <dbReference type="ARBA" id="ARBA00022490"/>
    </source>
</evidence>
<dbReference type="GO" id="GO:0008270">
    <property type="term" value="F:zinc ion binding"/>
    <property type="evidence" value="ECO:0007669"/>
    <property type="project" value="UniProtKB-UniRule"/>
</dbReference>
<feature type="binding site" evidence="12 13">
    <location>
        <position position="261"/>
    </location>
    <ligand>
        <name>Zn(2+)</name>
        <dbReference type="ChEBI" id="CHEBI:29105"/>
    </ligand>
</feature>
<dbReference type="EC" id="2.3.1.-" evidence="12"/>
<evidence type="ECO:0000256" key="11">
    <source>
        <dbReference type="ARBA" id="ARBA00050628"/>
    </source>
</evidence>
<evidence type="ECO:0000313" key="16">
    <source>
        <dbReference type="EMBL" id="KAI1901336.1"/>
    </source>
</evidence>
<keyword evidence="3 12" id="KW-0963">Cytoplasm</keyword>
<feature type="binding site" evidence="12">
    <location>
        <begin position="107"/>
        <end position="126"/>
    </location>
    <ligand>
        <name>NAD(+)</name>
        <dbReference type="ChEBI" id="CHEBI:57540"/>
    </ligand>
</feature>
<keyword evidence="10 12" id="KW-0539">Nucleus</keyword>
<comment type="cofactor">
    <cofactor evidence="12">
        <name>Zn(2+)</name>
        <dbReference type="ChEBI" id="CHEBI:29105"/>
    </cofactor>
    <text evidence="12">Binds 1 zinc ion per subunit.</text>
</comment>
<accession>A0A8T3DZH6</accession>
<evidence type="ECO:0000256" key="1">
    <source>
        <dbReference type="ARBA" id="ARBA00004123"/>
    </source>
</evidence>
<feature type="region of interest" description="Disordered" evidence="14">
    <location>
        <begin position="354"/>
        <end position="381"/>
    </location>
</feature>
<dbReference type="InterPro" id="IPR003000">
    <property type="entry name" value="Sirtuin"/>
</dbReference>
<evidence type="ECO:0000256" key="14">
    <source>
        <dbReference type="SAM" id="MobiDB-lite"/>
    </source>
</evidence>